<sequence>MATGRAGAAGSAAVAGRAIRASSVGAAAVPGAAPTSGSGAAPVTGSASVGAVSGRVSVPSGSDDGPIKVPAAMDETDRAAGADEAGLSGGRLGSLRVARSELRTQMRAKRRLRVMTLLSLSVLVLGLLPLVFGIRAATKDPVFTSLDALQVPEWADRNVDDQSAGSRWCFLDCRFRERTAQSERPFEDTNQVYSAALRSAGWKVRGGQCTDQPTTAGKYTCWTRDEFTLDLWVRLPECAVDAVAAKDPATVPSTGPDGVVPTADPKKCVGSTVSIKVQNAVTDVRGKPEPAVDPSLIGETPDPVLTNDPLLEPTPSAS</sequence>
<dbReference type="EMBL" id="RJKL01000001">
    <property type="protein sequence ID" value="ROP33275.1"/>
    <property type="molecule type" value="Genomic_DNA"/>
</dbReference>
<feature type="transmembrane region" description="Helical" evidence="2">
    <location>
        <begin position="112"/>
        <end position="132"/>
    </location>
</feature>
<gene>
    <name evidence="3" type="ORF">EDD30_6246</name>
</gene>
<name>A0A3N1GSN9_9ACTN</name>
<reference evidence="3 4" key="1">
    <citation type="submission" date="2018-11" db="EMBL/GenBank/DDBJ databases">
        <title>Sequencing the genomes of 1000 actinobacteria strains.</title>
        <authorList>
            <person name="Klenk H.-P."/>
        </authorList>
    </citation>
    <scope>NUCLEOTIDE SEQUENCE [LARGE SCALE GENOMIC DNA]</scope>
    <source>
        <strain evidence="3 4">DSM 43634</strain>
    </source>
</reference>
<proteinExistence type="predicted"/>
<organism evidence="3 4">
    <name type="scientific">Couchioplanes caeruleus</name>
    <dbReference type="NCBI Taxonomy" id="56438"/>
    <lineage>
        <taxon>Bacteria</taxon>
        <taxon>Bacillati</taxon>
        <taxon>Actinomycetota</taxon>
        <taxon>Actinomycetes</taxon>
        <taxon>Micromonosporales</taxon>
        <taxon>Micromonosporaceae</taxon>
        <taxon>Couchioplanes</taxon>
    </lineage>
</organism>
<keyword evidence="2" id="KW-1133">Transmembrane helix</keyword>
<evidence type="ECO:0000313" key="4">
    <source>
        <dbReference type="Proteomes" id="UP000271683"/>
    </source>
</evidence>
<dbReference type="Proteomes" id="UP000271683">
    <property type="component" value="Unassembled WGS sequence"/>
</dbReference>
<keyword evidence="2" id="KW-0472">Membrane</keyword>
<evidence type="ECO:0000313" key="3">
    <source>
        <dbReference type="EMBL" id="ROP33275.1"/>
    </source>
</evidence>
<evidence type="ECO:0000256" key="2">
    <source>
        <dbReference type="SAM" id="Phobius"/>
    </source>
</evidence>
<keyword evidence="2" id="KW-0812">Transmembrane</keyword>
<protein>
    <recommendedName>
        <fullName evidence="5">Integrin beta 3</fullName>
    </recommendedName>
</protein>
<accession>A0A3N1GSN9</accession>
<dbReference type="AlphaFoldDB" id="A0A3N1GSN9"/>
<evidence type="ECO:0008006" key="5">
    <source>
        <dbReference type="Google" id="ProtNLM"/>
    </source>
</evidence>
<comment type="caution">
    <text evidence="3">The sequence shown here is derived from an EMBL/GenBank/DDBJ whole genome shotgun (WGS) entry which is preliminary data.</text>
</comment>
<evidence type="ECO:0000256" key="1">
    <source>
        <dbReference type="SAM" id="MobiDB-lite"/>
    </source>
</evidence>
<feature type="region of interest" description="Disordered" evidence="1">
    <location>
        <begin position="280"/>
        <end position="318"/>
    </location>
</feature>